<sequence>MRSKLEVSQIHSKKFDSKQLGFSSKVLLAFLHNSLSHFAIFYRPPTSTYSPVMKIFTPIVAASMAVAGVASDVASPSRQLIVGGRNALPGEHDFVVSVRAVVDEITYCQGCLISPNIVVTTQFCGMTEPAEYKLDYAVVGAYNSLGSTNDGKPDGEAFKIIEHIIHPKFSDPIRSVNLAVLVLDGESKATPMSLPQSSEINLETPLRGFGYGTIYHHDDPDNARQSETLQTSLLNPISHEDCVKKNKDENITTAFFCATGENNGGFCFGDSGGTVIDEKNRVAVGIYSHGTGCNNNIISNLAPEVEWLKGIIKQYAPKYSSAK</sequence>
<evidence type="ECO:0000256" key="2">
    <source>
        <dbReference type="ARBA" id="ARBA00022525"/>
    </source>
</evidence>
<comment type="caution">
    <text evidence="8">The sequence shown here is derived from an EMBL/GenBank/DDBJ whole genome shotgun (WGS) entry which is preliminary data.</text>
</comment>
<accession>A0A976IDD9</accession>
<dbReference type="InterPro" id="IPR043504">
    <property type="entry name" value="Peptidase_S1_PA_chymotrypsin"/>
</dbReference>
<dbReference type="SUPFAM" id="SSF50494">
    <property type="entry name" value="Trypsin-like serine proteases"/>
    <property type="match status" value="1"/>
</dbReference>
<evidence type="ECO:0000256" key="1">
    <source>
        <dbReference type="ARBA" id="ARBA00004613"/>
    </source>
</evidence>
<dbReference type="Gene3D" id="2.40.10.10">
    <property type="entry name" value="Trypsin-like serine proteases"/>
    <property type="match status" value="1"/>
</dbReference>
<evidence type="ECO:0000256" key="4">
    <source>
        <dbReference type="ARBA" id="ARBA00023026"/>
    </source>
</evidence>
<evidence type="ECO:0000256" key="3">
    <source>
        <dbReference type="ARBA" id="ARBA00022729"/>
    </source>
</evidence>
<dbReference type="PANTHER" id="PTHR24276">
    <property type="entry name" value="POLYSERASE-RELATED"/>
    <property type="match status" value="1"/>
</dbReference>
<reference evidence="8 9" key="1">
    <citation type="journal article" date="2021" name="Genome Biol.">
        <title>AFLAP: assembly-free linkage analysis pipeline using k-mers from genome sequencing data.</title>
        <authorList>
            <person name="Fletcher K."/>
            <person name="Zhang L."/>
            <person name="Gil J."/>
            <person name="Han R."/>
            <person name="Cavanaugh K."/>
            <person name="Michelmore R."/>
        </authorList>
    </citation>
    <scope>NUCLEOTIDE SEQUENCE [LARGE SCALE GENOMIC DNA]</scope>
    <source>
        <strain evidence="8 9">SF5</strain>
    </source>
</reference>
<keyword evidence="4" id="KW-0843">Virulence</keyword>
<dbReference type="GeneID" id="94349222"/>
<gene>
    <name evidence="8" type="ORF">CCR75_005470</name>
</gene>
<dbReference type="GO" id="GO:0006508">
    <property type="term" value="P:proteolysis"/>
    <property type="evidence" value="ECO:0007669"/>
    <property type="project" value="InterPro"/>
</dbReference>
<comment type="subcellular location">
    <subcellularLocation>
        <location evidence="1">Secreted</location>
    </subcellularLocation>
</comment>
<dbReference type="OrthoDB" id="546450at2759"/>
<evidence type="ECO:0000313" key="9">
    <source>
        <dbReference type="Proteomes" id="UP000294530"/>
    </source>
</evidence>
<dbReference type="Pfam" id="PF00089">
    <property type="entry name" value="Trypsin"/>
    <property type="match status" value="1"/>
</dbReference>
<dbReference type="RefSeq" id="XP_067817286.1">
    <property type="nucleotide sequence ID" value="XM_067963551.1"/>
</dbReference>
<proteinExistence type="predicted"/>
<dbReference type="Proteomes" id="UP000294530">
    <property type="component" value="Unassembled WGS sequence"/>
</dbReference>
<keyword evidence="3" id="KW-0732">Signal</keyword>
<dbReference type="GO" id="GO:0004252">
    <property type="term" value="F:serine-type endopeptidase activity"/>
    <property type="evidence" value="ECO:0007669"/>
    <property type="project" value="InterPro"/>
</dbReference>
<keyword evidence="5" id="KW-1015">Disulfide bond</keyword>
<dbReference type="InterPro" id="IPR001254">
    <property type="entry name" value="Trypsin_dom"/>
</dbReference>
<keyword evidence="2" id="KW-0964">Secreted</keyword>
<dbReference type="AlphaFoldDB" id="A0A976IDD9"/>
<dbReference type="KEGG" id="blac:94349222"/>
<evidence type="ECO:0000256" key="6">
    <source>
        <dbReference type="ARBA" id="ARBA00023180"/>
    </source>
</evidence>
<dbReference type="PROSITE" id="PS50240">
    <property type="entry name" value="TRYPSIN_DOM"/>
    <property type="match status" value="1"/>
</dbReference>
<keyword evidence="9" id="KW-1185">Reference proteome</keyword>
<organism evidence="8 9">
    <name type="scientific">Bremia lactucae</name>
    <name type="common">Lettuce downy mildew</name>
    <dbReference type="NCBI Taxonomy" id="4779"/>
    <lineage>
        <taxon>Eukaryota</taxon>
        <taxon>Sar</taxon>
        <taxon>Stramenopiles</taxon>
        <taxon>Oomycota</taxon>
        <taxon>Peronosporomycetes</taxon>
        <taxon>Peronosporales</taxon>
        <taxon>Peronosporaceae</taxon>
        <taxon>Bremia</taxon>
    </lineage>
</organism>
<dbReference type="EMBL" id="SHOA02000003">
    <property type="protein sequence ID" value="TDH67787.1"/>
    <property type="molecule type" value="Genomic_DNA"/>
</dbReference>
<keyword evidence="6" id="KW-0325">Glycoprotein</keyword>
<dbReference type="GO" id="GO:0005576">
    <property type="term" value="C:extracellular region"/>
    <property type="evidence" value="ECO:0007669"/>
    <property type="project" value="UniProtKB-SubCell"/>
</dbReference>
<dbReference type="InterPro" id="IPR050430">
    <property type="entry name" value="Peptidase_S1"/>
</dbReference>
<protein>
    <recommendedName>
        <fullName evidence="7">Peptidase S1 domain-containing protein</fullName>
    </recommendedName>
</protein>
<dbReference type="InterPro" id="IPR009003">
    <property type="entry name" value="Peptidase_S1_PA"/>
</dbReference>
<evidence type="ECO:0000313" key="8">
    <source>
        <dbReference type="EMBL" id="TDH67787.1"/>
    </source>
</evidence>
<evidence type="ECO:0000259" key="7">
    <source>
        <dbReference type="PROSITE" id="PS50240"/>
    </source>
</evidence>
<evidence type="ECO:0000256" key="5">
    <source>
        <dbReference type="ARBA" id="ARBA00023157"/>
    </source>
</evidence>
<dbReference type="SMART" id="SM00020">
    <property type="entry name" value="Tryp_SPc"/>
    <property type="match status" value="1"/>
</dbReference>
<feature type="domain" description="Peptidase S1" evidence="7">
    <location>
        <begin position="81"/>
        <end position="313"/>
    </location>
</feature>
<dbReference type="PANTHER" id="PTHR24276:SF98">
    <property type="entry name" value="FI18310P1-RELATED"/>
    <property type="match status" value="1"/>
</dbReference>
<name>A0A976IDD9_BRELC</name>